<evidence type="ECO:0000313" key="2">
    <source>
        <dbReference type="EMBL" id="MFC6237361.1"/>
    </source>
</evidence>
<proteinExistence type="predicted"/>
<keyword evidence="3" id="KW-1185">Reference proteome</keyword>
<dbReference type="Pfam" id="PF14256">
    <property type="entry name" value="YwiC"/>
    <property type="match status" value="1"/>
</dbReference>
<reference evidence="3" key="1">
    <citation type="journal article" date="2019" name="Int. J. Syst. Evol. Microbiol.">
        <title>The Global Catalogue of Microorganisms (GCM) 10K type strain sequencing project: providing services to taxonomists for standard genome sequencing and annotation.</title>
        <authorList>
            <consortium name="The Broad Institute Genomics Platform"/>
            <consortium name="The Broad Institute Genome Sequencing Center for Infectious Disease"/>
            <person name="Wu L."/>
            <person name="Ma J."/>
        </authorList>
    </citation>
    <scope>NUCLEOTIDE SEQUENCE [LARGE SCALE GENOMIC DNA]</scope>
    <source>
        <strain evidence="3">CGMCC 4.7317</strain>
    </source>
</reference>
<feature type="transmembrane region" description="Helical" evidence="1">
    <location>
        <begin position="210"/>
        <end position="227"/>
    </location>
</feature>
<feature type="transmembrane region" description="Helical" evidence="1">
    <location>
        <begin position="153"/>
        <end position="174"/>
    </location>
</feature>
<feature type="transmembrane region" description="Helical" evidence="1">
    <location>
        <begin position="117"/>
        <end position="133"/>
    </location>
</feature>
<feature type="transmembrane region" description="Helical" evidence="1">
    <location>
        <begin position="66"/>
        <end position="83"/>
    </location>
</feature>
<keyword evidence="1" id="KW-1133">Transmembrane helix</keyword>
<sequence length="256" mass="27732">MGSSYVPPQHGAWAFLALPVMLGVLVTPWTPLILLLALAWVAVYPLSYAAFGLARARRATRFRRPLAVWAVVTLVPAIALVVALPWLAWVGAAYAVFFLVNLQYARRNDERALTNDLVFVFECAAMVLVTWAVGVGEQSLVPPPVVDVPIEVWVLVAVTALSLTGSTLHVKSLIRERRDPRFSRASQTFAVLSVVAAGALAVAWGLPSGWWLVVPFVLLAIRAFLVGRRPRKPMVIGLVELAGLVAVWIGALLASI</sequence>
<accession>A0ABW1SYM5</accession>
<keyword evidence="1" id="KW-0812">Transmembrane</keyword>
<feature type="transmembrane region" description="Helical" evidence="1">
    <location>
        <begin position="234"/>
        <end position="254"/>
    </location>
</feature>
<dbReference type="RefSeq" id="WP_386764591.1">
    <property type="nucleotide sequence ID" value="NZ_JBHSTI010000008.1"/>
</dbReference>
<organism evidence="2 3">
    <name type="scientific">Longivirga aurantiaca</name>
    <dbReference type="NCBI Taxonomy" id="1837743"/>
    <lineage>
        <taxon>Bacteria</taxon>
        <taxon>Bacillati</taxon>
        <taxon>Actinomycetota</taxon>
        <taxon>Actinomycetes</taxon>
        <taxon>Sporichthyales</taxon>
        <taxon>Sporichthyaceae</taxon>
        <taxon>Longivirga</taxon>
    </lineage>
</organism>
<dbReference type="InterPro" id="IPR025576">
    <property type="entry name" value="YwiC"/>
</dbReference>
<evidence type="ECO:0000256" key="1">
    <source>
        <dbReference type="SAM" id="Phobius"/>
    </source>
</evidence>
<feature type="transmembrane region" description="Helical" evidence="1">
    <location>
        <begin position="12"/>
        <end position="29"/>
    </location>
</feature>
<gene>
    <name evidence="2" type="ORF">ACFQGU_05700</name>
</gene>
<dbReference type="Proteomes" id="UP001596138">
    <property type="component" value="Unassembled WGS sequence"/>
</dbReference>
<keyword evidence="1" id="KW-0472">Membrane</keyword>
<comment type="caution">
    <text evidence="2">The sequence shown here is derived from an EMBL/GenBank/DDBJ whole genome shotgun (WGS) entry which is preliminary data.</text>
</comment>
<protein>
    <submittedName>
        <fullName evidence="2">YwiC-like family protein</fullName>
    </submittedName>
</protein>
<name>A0ABW1SYM5_9ACTN</name>
<feature type="transmembrane region" description="Helical" evidence="1">
    <location>
        <begin position="186"/>
        <end position="204"/>
    </location>
</feature>
<evidence type="ECO:0000313" key="3">
    <source>
        <dbReference type="Proteomes" id="UP001596138"/>
    </source>
</evidence>
<feature type="transmembrane region" description="Helical" evidence="1">
    <location>
        <begin position="89"/>
        <end position="105"/>
    </location>
</feature>
<dbReference type="EMBL" id="JBHSTI010000008">
    <property type="protein sequence ID" value="MFC6237361.1"/>
    <property type="molecule type" value="Genomic_DNA"/>
</dbReference>